<keyword evidence="4" id="KW-1185">Reference proteome</keyword>
<evidence type="ECO:0000313" key="3">
    <source>
        <dbReference type="EMBL" id="MBB3081652.1"/>
    </source>
</evidence>
<dbReference type="PANTHER" id="PTHR37828">
    <property type="entry name" value="GSR2449 PROTEIN"/>
    <property type="match status" value="1"/>
</dbReference>
<name>A0A7W4ZZU2_9ACTN</name>
<organism evidence="3 4">
    <name type="scientific">Streptomyces violarus</name>
    <dbReference type="NCBI Taxonomy" id="67380"/>
    <lineage>
        <taxon>Bacteria</taxon>
        <taxon>Bacillati</taxon>
        <taxon>Actinomycetota</taxon>
        <taxon>Actinomycetes</taxon>
        <taxon>Kitasatosporales</taxon>
        <taxon>Streptomycetaceae</taxon>
        <taxon>Streptomyces</taxon>
    </lineage>
</organism>
<dbReference type="InterPro" id="IPR005545">
    <property type="entry name" value="YCII"/>
</dbReference>
<comment type="caution">
    <text evidence="3">The sequence shown here is derived from an EMBL/GenBank/DDBJ whole genome shotgun (WGS) entry which is preliminary data.</text>
</comment>
<dbReference type="Proteomes" id="UP000572907">
    <property type="component" value="Unassembled WGS sequence"/>
</dbReference>
<accession>A0A7W4ZZU2</accession>
<gene>
    <name evidence="3" type="ORF">FHS41_008210</name>
</gene>
<dbReference type="InterPro" id="IPR011008">
    <property type="entry name" value="Dimeric_a/b-barrel"/>
</dbReference>
<dbReference type="PANTHER" id="PTHR37828:SF1">
    <property type="entry name" value="YCII-RELATED DOMAIN-CONTAINING PROTEIN"/>
    <property type="match status" value="1"/>
</dbReference>
<reference evidence="3 4" key="1">
    <citation type="submission" date="2020-08" db="EMBL/GenBank/DDBJ databases">
        <title>Genomic Encyclopedia of Type Strains, Phase III (KMG-III): the genomes of soil and plant-associated and newly described type strains.</title>
        <authorList>
            <person name="Whitman W."/>
        </authorList>
    </citation>
    <scope>NUCLEOTIDE SEQUENCE [LARGE SCALE GENOMIC DNA]</scope>
    <source>
        <strain evidence="3 4">CECT 3237</strain>
    </source>
</reference>
<dbReference type="EMBL" id="JACHXE010000015">
    <property type="protein sequence ID" value="MBB3081652.1"/>
    <property type="molecule type" value="Genomic_DNA"/>
</dbReference>
<protein>
    <submittedName>
        <fullName evidence="3">Uncharacterized protein YciI</fullName>
    </submittedName>
</protein>
<proteinExistence type="inferred from homology"/>
<evidence type="ECO:0000313" key="4">
    <source>
        <dbReference type="Proteomes" id="UP000572907"/>
    </source>
</evidence>
<dbReference type="AlphaFoldDB" id="A0A7W4ZZU2"/>
<dbReference type="SUPFAM" id="SSF54909">
    <property type="entry name" value="Dimeric alpha+beta barrel"/>
    <property type="match status" value="1"/>
</dbReference>
<sequence length="100" mass="10874">MLHLLSLHYTASEEAAEPFIPSHVAYLERHHEDGTFLVSGQTVPTSIGGVIIATGVDRLVIERITEQDPFVLNDVAEYTITTIAPGRMHPALTAVLAPEN</sequence>
<feature type="domain" description="YCII-related" evidence="2">
    <location>
        <begin position="3"/>
        <end position="81"/>
    </location>
</feature>
<evidence type="ECO:0000256" key="1">
    <source>
        <dbReference type="ARBA" id="ARBA00007689"/>
    </source>
</evidence>
<comment type="similarity">
    <text evidence="1">Belongs to the YciI family.</text>
</comment>
<dbReference type="RefSeq" id="WP_184599749.1">
    <property type="nucleotide sequence ID" value="NZ_BMUP01000015.1"/>
</dbReference>
<evidence type="ECO:0000259" key="2">
    <source>
        <dbReference type="Pfam" id="PF03795"/>
    </source>
</evidence>
<dbReference type="Pfam" id="PF03795">
    <property type="entry name" value="YCII"/>
    <property type="match status" value="1"/>
</dbReference>
<dbReference type="Gene3D" id="3.30.70.1060">
    <property type="entry name" value="Dimeric alpha+beta barrel"/>
    <property type="match status" value="1"/>
</dbReference>